<evidence type="ECO:0008006" key="3">
    <source>
        <dbReference type="Google" id="ProtNLM"/>
    </source>
</evidence>
<evidence type="ECO:0000313" key="2">
    <source>
        <dbReference type="Proteomes" id="UP000199213"/>
    </source>
</evidence>
<sequence>MTSASVKLTPQGRVSIVSQLRHELGWGPETDLVEYSEGSRVIIEPRADMVRRIQDMALGARTESGSVVDDLLATRRSEAAIEFHEIEGEH</sequence>
<protein>
    <recommendedName>
        <fullName evidence="3">SpoVT-AbrB domain-containing protein</fullName>
    </recommendedName>
</protein>
<dbReference type="EMBL" id="FNFM01000009">
    <property type="protein sequence ID" value="SDK53517.1"/>
    <property type="molecule type" value="Genomic_DNA"/>
</dbReference>
<dbReference type="OrthoDB" id="3579482at2"/>
<dbReference type="Proteomes" id="UP000199213">
    <property type="component" value="Unassembled WGS sequence"/>
</dbReference>
<dbReference type="InterPro" id="IPR037914">
    <property type="entry name" value="SpoVT-AbrB_sf"/>
</dbReference>
<dbReference type="SUPFAM" id="SSF89447">
    <property type="entry name" value="AbrB/MazE/MraZ-like"/>
    <property type="match status" value="1"/>
</dbReference>
<proteinExistence type="predicted"/>
<dbReference type="RefSeq" id="WP_143013096.1">
    <property type="nucleotide sequence ID" value="NZ_FNFM01000009.1"/>
</dbReference>
<gene>
    <name evidence="1" type="ORF">SAMN04487820_10924</name>
</gene>
<reference evidence="2" key="1">
    <citation type="submission" date="2016-10" db="EMBL/GenBank/DDBJ databases">
        <authorList>
            <person name="Varghese N."/>
            <person name="Submissions S."/>
        </authorList>
    </citation>
    <scope>NUCLEOTIDE SEQUENCE [LARGE SCALE GENOMIC DNA]</scope>
    <source>
        <strain evidence="2">DSM 45460</strain>
    </source>
</reference>
<organism evidence="1 2">
    <name type="scientific">Actinopolyspora mzabensis</name>
    <dbReference type="NCBI Taxonomy" id="995066"/>
    <lineage>
        <taxon>Bacteria</taxon>
        <taxon>Bacillati</taxon>
        <taxon>Actinomycetota</taxon>
        <taxon>Actinomycetes</taxon>
        <taxon>Actinopolysporales</taxon>
        <taxon>Actinopolysporaceae</taxon>
        <taxon>Actinopolyspora</taxon>
    </lineage>
</organism>
<name>A0A1G9CPI7_ACTMZ</name>
<keyword evidence="2" id="KW-1185">Reference proteome</keyword>
<evidence type="ECO:0000313" key="1">
    <source>
        <dbReference type="EMBL" id="SDK53517.1"/>
    </source>
</evidence>
<accession>A0A1G9CPI7</accession>
<dbReference type="AlphaFoldDB" id="A0A1G9CPI7"/>